<keyword evidence="2" id="KW-0472">Membrane</keyword>
<evidence type="ECO:0000313" key="4">
    <source>
        <dbReference type="Proteomes" id="UP000002020"/>
    </source>
</evidence>
<keyword evidence="2" id="KW-0812">Transmembrane</keyword>
<evidence type="ECO:0000256" key="1">
    <source>
        <dbReference type="SAM" id="Coils"/>
    </source>
</evidence>
<keyword evidence="1" id="KW-0175">Coiled coil</keyword>
<name>B3R0A9_PHYMT</name>
<gene>
    <name evidence="3" type="ordered locus">ATP_00086</name>
</gene>
<evidence type="ECO:0000256" key="2">
    <source>
        <dbReference type="SAM" id="Phobius"/>
    </source>
</evidence>
<dbReference type="HOGENOM" id="CLU_253283_0_0_14"/>
<dbReference type="EMBL" id="CU469464">
    <property type="protein sequence ID" value="CAP18273.1"/>
    <property type="molecule type" value="Genomic_DNA"/>
</dbReference>
<dbReference type="Pfam" id="PF05215">
    <property type="entry name" value="Spiralin"/>
    <property type="match status" value="3"/>
</dbReference>
<dbReference type="KEGG" id="pml:ATP_00086"/>
<protein>
    <submittedName>
        <fullName evidence="3">Uncharacterized protein</fullName>
    </submittedName>
</protein>
<dbReference type="InterPro" id="IPR007880">
    <property type="entry name" value="Spiralin"/>
</dbReference>
<keyword evidence="4" id="KW-1185">Reference proteome</keyword>
<feature type="transmembrane region" description="Helical" evidence="2">
    <location>
        <begin position="12"/>
        <end position="31"/>
    </location>
</feature>
<keyword evidence="2" id="KW-1133">Transmembrane helix</keyword>
<feature type="coiled-coil region" evidence="1">
    <location>
        <begin position="548"/>
        <end position="582"/>
    </location>
</feature>
<dbReference type="GO" id="GO:0016020">
    <property type="term" value="C:membrane"/>
    <property type="evidence" value="ECO:0007669"/>
    <property type="project" value="InterPro"/>
</dbReference>
<proteinExistence type="predicted"/>
<dbReference type="Proteomes" id="UP000002020">
    <property type="component" value="Chromosome"/>
</dbReference>
<reference evidence="3 4" key="1">
    <citation type="journal article" date="2008" name="BMC Genomics">
        <title>The linear chromosome of the plant-pathogenic mycoplasma 'Candidatus Phytoplasma mali'.</title>
        <authorList>
            <person name="Kube M."/>
            <person name="Schneider B."/>
            <person name="Kuhl H."/>
            <person name="Dandekar T."/>
            <person name="Heitmann K."/>
            <person name="Migdoll A.M."/>
            <person name="Reinhardt R."/>
            <person name="Seemueller E."/>
        </authorList>
    </citation>
    <scope>NUCLEOTIDE SEQUENCE [LARGE SCALE GENOMIC DNA]</scope>
    <source>
        <strain evidence="3 4">AT</strain>
    </source>
</reference>
<sequence length="1417" mass="167890">MINFTKVLFNKRNIIILITIISVIIYLFLFAKNNNKIINLSNLKFDKKIYLNLLTLNNDKHNKKEITDNQIQTEFIKEFSRHLQQTTETFYKNISLENINLLEEIDFKFNRDQNSIDLKAKSTSNHFENKKTFLFEIVDYRKDLSKLNLNYIFIENINQKKIDDEIKSRIILPQLQKDSYFQNLSLGDVFIDFASSKENKIIIKAKPTSYNFKNEKELLLKELLKLPIKINTINTKKLFSNLEDLSKDIFVVKERIIEQLKTEPQMLNITPEDIDIEMNLPEKKIIIKSKFTNLNFQNQKTFDWEILDNRKDLSNIIIDNIWLIPRNIINTSSSFIKKEILSKIKNYYIFSDLTLEDFDIELKTEENKIIIKAKPTSLNFKNEKIFNWQKIDNRKDLSEIINEKVLISGEKILEKNFNLIDEIILKIKQKNKIDNFNSKEINIEFPSSDKIIVKPNIKSLYFKNEKILDYKTETLKTNLKYIKLNNISINEQNLENIDVVKFEILQQIQQSDYFFSDLTLEDFDIKLKTKENKIIIKAKPKSFKFKNHKKLDLILKKEKKDLQQLNIEMNSLKISKQNLMNASAVKLEILPQIQKLDILFFNLTLNDFDIEILLEEYEIIIKAKPTSLNFQNEKKFNFIFNLNKKDLRSINIDKIYIPEDDLLFNYKIKLKVFDQIKVTEPLFFNFTLDDFDISLDKEKNKIFIQAKDTSTNFEHQKIFHLAKFSLKTDLADIKIDYIFMDEQDLSIYSNSFKKFINKIQNDSAKFINLNLNEIDVEIKKNENKIIIKAKPTSLNFKNKKEFSITYDKIYSIRKDLQKEDSLINQFDIITIEKRNYQNYEKNKEEVWKQLLQNDFFSDLTLEDFDIQLKTEENKIIIKAKPTSLNFKHETTLSLLIIDKRKNINDLPQILFNLSQKNKNNIEEIKKSLLLKIKELHSFFNDLTLEDFDIQLKIEENKIIIKAKPTSLNFQNAKILNFKMIDDRIDLINIKDFDIVIQEENLNNDDLFKQKVLEQIQSLEPQINSLWNSLTISDFKIIKNSEKKITVQAVEESNNYKNKKQFSLKLEKTKIDLTNLKNLQQISLDYRDIPTDNYHDPSVKKYIKEKTLLEIKKIINLNDVNEENLTFDINIGQQSINIIANENNKYLKNSHFLIFIIDDPRISLTALKLPKLAINLSDNNEVEIKNKIIKIFKERLNLENVSSTDFKIKIDSKNKIINIKAEEKNLIIKEEIDLNYSIIDNRKDLVNIDIFNIEIDEEILIKKDINIKKKIFSNIKKDLNFNDLTLEDFDIELTTEENKIIIKAKPTSLKFKNEKILNLIIQNIKIDLNNIANKNINISKKYLTNLPTILQESNNIKKEIISQIKTEFNFTDLTLDDFDIEISEEHLKNEIFREFCYMTAKPTSLKFKNEKKLNIIHI</sequence>
<accession>B3R0A9</accession>
<evidence type="ECO:0000313" key="3">
    <source>
        <dbReference type="EMBL" id="CAP18273.1"/>
    </source>
</evidence>
<organism evidence="4">
    <name type="scientific">Phytoplasma mali (strain AT)</name>
    <dbReference type="NCBI Taxonomy" id="482235"/>
    <lineage>
        <taxon>Bacteria</taxon>
        <taxon>Bacillati</taxon>
        <taxon>Mycoplasmatota</taxon>
        <taxon>Mollicutes</taxon>
        <taxon>Acholeplasmatales</taxon>
        <taxon>Acholeplasmataceae</taxon>
        <taxon>Candidatus Phytoplasma</taxon>
        <taxon>16SrX (Apple proliferation group)</taxon>
    </lineage>
</organism>